<evidence type="ECO:0000256" key="3">
    <source>
        <dbReference type="ARBA" id="ARBA00023002"/>
    </source>
</evidence>
<keyword evidence="5" id="KW-0472">Membrane</keyword>
<feature type="compositionally biased region" description="Basic and acidic residues" evidence="4">
    <location>
        <begin position="891"/>
        <end position="905"/>
    </location>
</feature>
<dbReference type="SUPFAM" id="SSF51735">
    <property type="entry name" value="NAD(P)-binding Rossmann-fold domains"/>
    <property type="match status" value="1"/>
</dbReference>
<feature type="transmembrane region" description="Helical" evidence="5">
    <location>
        <begin position="782"/>
        <end position="801"/>
    </location>
</feature>
<dbReference type="GO" id="GO:0016491">
    <property type="term" value="F:oxidoreductase activity"/>
    <property type="evidence" value="ECO:0007669"/>
    <property type="project" value="UniProtKB-KW"/>
</dbReference>
<dbReference type="InterPro" id="IPR052178">
    <property type="entry name" value="Sec_Metab_Biosynth_SDR"/>
</dbReference>
<evidence type="ECO:0000256" key="4">
    <source>
        <dbReference type="SAM" id="MobiDB-lite"/>
    </source>
</evidence>
<evidence type="ECO:0000256" key="2">
    <source>
        <dbReference type="ARBA" id="ARBA00022857"/>
    </source>
</evidence>
<feature type="region of interest" description="Disordered" evidence="4">
    <location>
        <begin position="866"/>
        <end position="885"/>
    </location>
</feature>
<feature type="compositionally biased region" description="Polar residues" evidence="4">
    <location>
        <begin position="347"/>
        <end position="365"/>
    </location>
</feature>
<dbReference type="Gene3D" id="3.40.50.720">
    <property type="entry name" value="NAD(P)-binding Rossmann-like Domain"/>
    <property type="match status" value="2"/>
</dbReference>
<evidence type="ECO:0000256" key="5">
    <source>
        <dbReference type="SAM" id="Phobius"/>
    </source>
</evidence>
<name>A0A8H3AUW4_9AGAM</name>
<dbReference type="EMBL" id="CAJMWT010002371">
    <property type="protein sequence ID" value="CAE6441080.1"/>
    <property type="molecule type" value="Genomic_DNA"/>
</dbReference>
<keyword evidence="3" id="KW-0560">Oxidoreductase</keyword>
<gene>
    <name evidence="6" type="ORF">RDB_LOCUS75434</name>
</gene>
<feature type="transmembrane region" description="Helical" evidence="5">
    <location>
        <begin position="759"/>
        <end position="776"/>
    </location>
</feature>
<comment type="similarity">
    <text evidence="1">Belongs to the short-chain dehydrogenases/reductases (SDR) family.</text>
</comment>
<keyword evidence="2" id="KW-0521">NADP</keyword>
<evidence type="ECO:0000313" key="7">
    <source>
        <dbReference type="Proteomes" id="UP000663843"/>
    </source>
</evidence>
<evidence type="ECO:0000256" key="1">
    <source>
        <dbReference type="ARBA" id="ARBA00006484"/>
    </source>
</evidence>
<feature type="compositionally biased region" description="Polar residues" evidence="4">
    <location>
        <begin position="947"/>
        <end position="956"/>
    </location>
</feature>
<feature type="region of interest" description="Disordered" evidence="4">
    <location>
        <begin position="475"/>
        <end position="521"/>
    </location>
</feature>
<proteinExistence type="inferred from homology"/>
<comment type="caution">
    <text evidence="6">The sequence shown here is derived from an EMBL/GenBank/DDBJ whole genome shotgun (WGS) entry which is preliminary data.</text>
</comment>
<dbReference type="PRINTS" id="PR00081">
    <property type="entry name" value="GDHRDH"/>
</dbReference>
<dbReference type="InterPro" id="IPR036291">
    <property type="entry name" value="NAD(P)-bd_dom_sf"/>
</dbReference>
<feature type="region of interest" description="Disordered" evidence="4">
    <location>
        <begin position="337"/>
        <end position="365"/>
    </location>
</feature>
<feature type="transmembrane region" description="Helical" evidence="5">
    <location>
        <begin position="592"/>
        <end position="613"/>
    </location>
</feature>
<dbReference type="PANTHER" id="PTHR43618:SF8">
    <property type="entry name" value="7ALPHA-HYDROXYSTEROID DEHYDROGENASE"/>
    <property type="match status" value="1"/>
</dbReference>
<evidence type="ECO:0000313" key="6">
    <source>
        <dbReference type="EMBL" id="CAE6441080.1"/>
    </source>
</evidence>
<feature type="region of interest" description="Disordered" evidence="4">
    <location>
        <begin position="891"/>
        <end position="916"/>
    </location>
</feature>
<dbReference type="Proteomes" id="UP000663843">
    <property type="component" value="Unassembled WGS sequence"/>
</dbReference>
<dbReference type="AlphaFoldDB" id="A0A8H3AUW4"/>
<sequence length="1050" mass="114800">MLSKTALERELMSFSRRRSTRYKLGDLQPMPIAKTDSTWIPAFGALFTGLALDRETTISRFNPFASFALFHPPSYFIMDNPALDSLSASGLFDVTNQTALVTEGCSRTGVIIATTLVENGAKVYLASKDEVRLQEIQRELSRRGPGHCEYIIADLELEITHAVVTGGLTELLAKAASASLPGRIINIPSNISTDSREAQTEAEQVLSYDTHKSAVSHLTTVLSASLSSKYLSVNAILPDIALAAAMHDNGGISSDGSRYLDSAQDLAGVLLFLASPVGARVTGARIESEATETHNITRCKLIAPLKDAVKRTKGDNKPAEDPQAPAANDLVARDYVTVHPPSPHAPSEQSPLSATDNKAKSSSTLQNLDQAQGVNVHPLDVQSELASAYTTRCVDKIESESEYDQEGPELTDTQLRRLYDDEEIERFLTVFSKHVTEVTLAPSASSGMHRKAAVLRSNGQGGQGLETDIYDVDSSDTETDIDEPWTYLNSSDVPSETNKTPTKAGLSPSMGEQPSTHPHPSPTFLSARVAAWIIPKLPPAPITPPHKFKISSFRLAGQRLYVSTYPFYTPFFANLTRLATWSDWSRSARVCAVWWVFWYFNLLLPALLGKMLVSLLRRRVMPYPSLKALRERRRLAREANEIGDAMEGHGAATSFFGTRAIPGVGQGGGDMGLRDILKLTRVVTKGKSKKGKAKLKSAESNVAAQVGLSSDDEEEDALEHQQAEDDWRTSALKVMESLADLHERVRNLWLWRRERSSRIYTLVLAIIFLLATLTPAQILAKITYAIIGVFYWFIVPVLLAMPPEARKRIPAPLFDIPTDAEYAMSLMSIRVAKGENIIPASLRGGREHGRARRFIANMSAEPVVEGATSHKDAEWGIPNPDQDVGDMRQEANEKEAVANRERAEAAGEGEDGPLVAEPSAEIGTLGRLKNKIEASTADLLGNDKDNSNASLQSIGAPQTVPANHKATPGTLSLNSEGISFTPLLTSHPRLRVPLQNIQGVKKTGHTNGLRVRHLTGEGIEHEDVFRFIPSRDEIFGKLVGWGGKRWQKVP</sequence>
<keyword evidence="5" id="KW-0812">Transmembrane</keyword>
<reference evidence="6" key="1">
    <citation type="submission" date="2021-01" db="EMBL/GenBank/DDBJ databases">
        <authorList>
            <person name="Kaushik A."/>
        </authorList>
    </citation>
    <scope>NUCLEOTIDE SEQUENCE</scope>
    <source>
        <strain evidence="6">AG2-2IIIB</strain>
    </source>
</reference>
<accession>A0A8H3AUW4</accession>
<feature type="compositionally biased region" description="Polar residues" evidence="4">
    <location>
        <begin position="487"/>
        <end position="501"/>
    </location>
</feature>
<dbReference type="PANTHER" id="PTHR43618">
    <property type="entry name" value="7-ALPHA-HYDROXYSTEROID DEHYDROGENASE"/>
    <property type="match status" value="1"/>
</dbReference>
<organism evidence="6 7">
    <name type="scientific">Rhizoctonia solani</name>
    <dbReference type="NCBI Taxonomy" id="456999"/>
    <lineage>
        <taxon>Eukaryota</taxon>
        <taxon>Fungi</taxon>
        <taxon>Dikarya</taxon>
        <taxon>Basidiomycota</taxon>
        <taxon>Agaricomycotina</taxon>
        <taxon>Agaricomycetes</taxon>
        <taxon>Cantharellales</taxon>
        <taxon>Ceratobasidiaceae</taxon>
        <taxon>Rhizoctonia</taxon>
    </lineage>
</organism>
<dbReference type="InterPro" id="IPR002347">
    <property type="entry name" value="SDR_fam"/>
</dbReference>
<protein>
    <submittedName>
        <fullName evidence="6">Uncharacterized protein</fullName>
    </submittedName>
</protein>
<keyword evidence="5" id="KW-1133">Transmembrane helix</keyword>
<feature type="region of interest" description="Disordered" evidence="4">
    <location>
        <begin position="939"/>
        <end position="967"/>
    </location>
</feature>